<evidence type="ECO:0000313" key="2">
    <source>
        <dbReference type="Proteomes" id="UP000193067"/>
    </source>
</evidence>
<dbReference type="AlphaFoldDB" id="A0A1Y2IS86"/>
<proteinExistence type="predicted"/>
<accession>A0A1Y2IS86</accession>
<reference evidence="1 2" key="1">
    <citation type="journal article" date="2015" name="Biotechnol. Biofuels">
        <title>Enhanced degradation of softwood versus hardwood by the white-rot fungus Pycnoporus coccineus.</title>
        <authorList>
            <person name="Couturier M."/>
            <person name="Navarro D."/>
            <person name="Chevret D."/>
            <person name="Henrissat B."/>
            <person name="Piumi F."/>
            <person name="Ruiz-Duenas F.J."/>
            <person name="Martinez A.T."/>
            <person name="Grigoriev I.V."/>
            <person name="Riley R."/>
            <person name="Lipzen A."/>
            <person name="Berrin J.G."/>
            <person name="Master E.R."/>
            <person name="Rosso M.N."/>
        </authorList>
    </citation>
    <scope>NUCLEOTIDE SEQUENCE [LARGE SCALE GENOMIC DNA]</scope>
    <source>
        <strain evidence="1 2">BRFM310</strain>
    </source>
</reference>
<protein>
    <recommendedName>
        <fullName evidence="3">BTB domain-containing protein</fullName>
    </recommendedName>
</protein>
<gene>
    <name evidence="1" type="ORF">PYCCODRAFT_165249</name>
</gene>
<name>A0A1Y2IS86_TRAC3</name>
<organism evidence="1 2">
    <name type="scientific">Trametes coccinea (strain BRFM310)</name>
    <name type="common">Pycnoporus coccineus</name>
    <dbReference type="NCBI Taxonomy" id="1353009"/>
    <lineage>
        <taxon>Eukaryota</taxon>
        <taxon>Fungi</taxon>
        <taxon>Dikarya</taxon>
        <taxon>Basidiomycota</taxon>
        <taxon>Agaricomycotina</taxon>
        <taxon>Agaricomycetes</taxon>
        <taxon>Polyporales</taxon>
        <taxon>Polyporaceae</taxon>
        <taxon>Trametes</taxon>
    </lineage>
</organism>
<evidence type="ECO:0008006" key="3">
    <source>
        <dbReference type="Google" id="ProtNLM"/>
    </source>
</evidence>
<dbReference type="STRING" id="1353009.A0A1Y2IS86"/>
<sequence length="277" mass="30643">MVFVLRRSTDNARYSVIEGGFSEGLPRGERRCGVRHCQRSVAETYEYDSDSDLEDDPEVSPLVTATDEHAASSASTSSLESNAFRSDHLRRLVDGSLETRQIVDAPTRDHVAQMDTAEAFPGLAIPFIVDIPNVAFRTFRALVYYAYTGIIHFAPMRSIEQSSEDENGPKASTLACSPKSMYRLADMYGLVELKELAADNIRSQLSERPKAALKELLSSFTARYPAVMALQLDLILRSQTRLECLGDLQNWADRVTSGELPHAGAALAELLRRLAQA</sequence>
<dbReference type="Gene3D" id="3.30.710.10">
    <property type="entry name" value="Potassium Channel Kv1.1, Chain A"/>
    <property type="match status" value="1"/>
</dbReference>
<dbReference type="Proteomes" id="UP000193067">
    <property type="component" value="Unassembled WGS sequence"/>
</dbReference>
<dbReference type="InterPro" id="IPR011333">
    <property type="entry name" value="SKP1/BTB/POZ_sf"/>
</dbReference>
<evidence type="ECO:0000313" key="1">
    <source>
        <dbReference type="EMBL" id="OSD03968.1"/>
    </source>
</evidence>
<dbReference type="EMBL" id="KZ084098">
    <property type="protein sequence ID" value="OSD03968.1"/>
    <property type="molecule type" value="Genomic_DNA"/>
</dbReference>
<dbReference type="OrthoDB" id="6359816at2759"/>
<keyword evidence="2" id="KW-1185">Reference proteome</keyword>